<protein>
    <submittedName>
        <fullName evidence="8">Uncharacterized protein</fullName>
    </submittedName>
</protein>
<dbReference type="Proteomes" id="UP000729402">
    <property type="component" value="Unassembled WGS sequence"/>
</dbReference>
<dbReference type="EMBL" id="JAAALK010000287">
    <property type="protein sequence ID" value="KAG8056283.1"/>
    <property type="molecule type" value="Genomic_DNA"/>
</dbReference>
<dbReference type="InterPro" id="IPR014358">
    <property type="entry name" value="Enoyl-ACP_Rdtase_NADH"/>
</dbReference>
<evidence type="ECO:0000256" key="2">
    <source>
        <dbReference type="ARBA" id="ARBA00022516"/>
    </source>
</evidence>
<comment type="pathway">
    <text evidence="1">Lipid metabolism.</text>
</comment>
<comment type="caution">
    <text evidence="8">The sequence shown here is derived from an EMBL/GenBank/DDBJ whole genome shotgun (WGS) entry which is preliminary data.</text>
</comment>
<dbReference type="GO" id="GO:0004318">
    <property type="term" value="F:enoyl-[acyl-carrier-protein] reductase (NADH) activity"/>
    <property type="evidence" value="ECO:0007669"/>
    <property type="project" value="InterPro"/>
</dbReference>
<accession>A0A8J5VQM0</accession>
<dbReference type="OrthoDB" id="1931053at2759"/>
<dbReference type="PANTHER" id="PTHR43159">
    <property type="entry name" value="ENOYL-[ACYL-CARRIER-PROTEIN] REDUCTASE"/>
    <property type="match status" value="1"/>
</dbReference>
<keyword evidence="3" id="KW-0276">Fatty acid metabolism</keyword>
<keyword evidence="6" id="KW-0275">Fatty acid biosynthesis</keyword>
<dbReference type="PANTHER" id="PTHR43159:SF2">
    <property type="entry name" value="ENOYL-[ACYL-CARRIER-PROTEIN] REDUCTASE [NADH], CHLOROPLASTIC"/>
    <property type="match status" value="1"/>
</dbReference>
<feature type="region of interest" description="Disordered" evidence="7">
    <location>
        <begin position="1"/>
        <end position="76"/>
    </location>
</feature>
<keyword evidence="5" id="KW-0443">Lipid metabolism</keyword>
<proteinExistence type="predicted"/>
<dbReference type="GO" id="GO:0006633">
    <property type="term" value="P:fatty acid biosynthetic process"/>
    <property type="evidence" value="ECO:0007669"/>
    <property type="project" value="UniProtKB-KW"/>
</dbReference>
<evidence type="ECO:0000313" key="8">
    <source>
        <dbReference type="EMBL" id="KAG8056283.1"/>
    </source>
</evidence>
<keyword evidence="4" id="KW-0560">Oxidoreductase</keyword>
<reference evidence="8" key="2">
    <citation type="submission" date="2021-02" db="EMBL/GenBank/DDBJ databases">
        <authorList>
            <person name="Kimball J.A."/>
            <person name="Haas M.W."/>
            <person name="Macchietto M."/>
            <person name="Kono T."/>
            <person name="Duquette J."/>
            <person name="Shao M."/>
        </authorList>
    </citation>
    <scope>NUCLEOTIDE SEQUENCE</scope>
    <source>
        <tissue evidence="8">Fresh leaf tissue</tissue>
    </source>
</reference>
<reference evidence="8" key="1">
    <citation type="journal article" date="2021" name="bioRxiv">
        <title>Whole Genome Assembly and Annotation of Northern Wild Rice, Zizania palustris L., Supports a Whole Genome Duplication in the Zizania Genus.</title>
        <authorList>
            <person name="Haas M."/>
            <person name="Kono T."/>
            <person name="Macchietto M."/>
            <person name="Millas R."/>
            <person name="McGilp L."/>
            <person name="Shao M."/>
            <person name="Duquette J."/>
            <person name="Hirsch C.N."/>
            <person name="Kimball J."/>
        </authorList>
    </citation>
    <scope>NUCLEOTIDE SEQUENCE</scope>
    <source>
        <tissue evidence="8">Fresh leaf tissue</tissue>
    </source>
</reference>
<evidence type="ECO:0000256" key="4">
    <source>
        <dbReference type="ARBA" id="ARBA00023002"/>
    </source>
</evidence>
<organism evidence="8 9">
    <name type="scientific">Zizania palustris</name>
    <name type="common">Northern wild rice</name>
    <dbReference type="NCBI Taxonomy" id="103762"/>
    <lineage>
        <taxon>Eukaryota</taxon>
        <taxon>Viridiplantae</taxon>
        <taxon>Streptophyta</taxon>
        <taxon>Embryophyta</taxon>
        <taxon>Tracheophyta</taxon>
        <taxon>Spermatophyta</taxon>
        <taxon>Magnoliopsida</taxon>
        <taxon>Liliopsida</taxon>
        <taxon>Poales</taxon>
        <taxon>Poaceae</taxon>
        <taxon>BOP clade</taxon>
        <taxon>Oryzoideae</taxon>
        <taxon>Oryzeae</taxon>
        <taxon>Zizaniinae</taxon>
        <taxon>Zizania</taxon>
    </lineage>
</organism>
<evidence type="ECO:0000256" key="1">
    <source>
        <dbReference type="ARBA" id="ARBA00005189"/>
    </source>
</evidence>
<evidence type="ECO:0000313" key="9">
    <source>
        <dbReference type="Proteomes" id="UP000729402"/>
    </source>
</evidence>
<feature type="compositionally biased region" description="Polar residues" evidence="7">
    <location>
        <begin position="1"/>
        <end position="23"/>
    </location>
</feature>
<dbReference type="AlphaFoldDB" id="A0A8J5VQM0"/>
<evidence type="ECO:0000256" key="5">
    <source>
        <dbReference type="ARBA" id="ARBA00023098"/>
    </source>
</evidence>
<sequence>MSFSNPRGSASGTAAPSTKNTASVHKRRSSTSEAEQHGSSSSRNNQHAPVGQVLGQIHISKPERDSRHSGPGKRPFIVGVADDNGYDWPIVKIVDVAGAEILVGTWVPIC</sequence>
<keyword evidence="9" id="KW-1185">Reference proteome</keyword>
<name>A0A8J5VQM0_ZIZPA</name>
<evidence type="ECO:0000256" key="3">
    <source>
        <dbReference type="ARBA" id="ARBA00022832"/>
    </source>
</evidence>
<evidence type="ECO:0000256" key="7">
    <source>
        <dbReference type="SAM" id="MobiDB-lite"/>
    </source>
</evidence>
<evidence type="ECO:0000256" key="6">
    <source>
        <dbReference type="ARBA" id="ARBA00023160"/>
    </source>
</evidence>
<keyword evidence="2" id="KW-0444">Lipid biosynthesis</keyword>
<gene>
    <name evidence="8" type="ORF">GUJ93_ZPchr0002g23333</name>
</gene>
<feature type="compositionally biased region" description="Polar residues" evidence="7">
    <location>
        <begin position="31"/>
        <end position="47"/>
    </location>
</feature>